<proteinExistence type="predicted"/>
<keyword evidence="5" id="KW-1185">Reference proteome</keyword>
<gene>
    <name evidence="4" type="ORF">HPE63_05800</name>
</gene>
<dbReference type="CDD" id="cd06223">
    <property type="entry name" value="PRTases_typeI"/>
    <property type="match status" value="1"/>
</dbReference>
<evidence type="ECO:0000259" key="3">
    <source>
        <dbReference type="Pfam" id="PF00156"/>
    </source>
</evidence>
<dbReference type="Gene3D" id="3.30.1310.20">
    <property type="entry name" value="PRTase-like"/>
    <property type="match status" value="1"/>
</dbReference>
<reference evidence="4 5" key="1">
    <citation type="submission" date="2020-05" db="EMBL/GenBank/DDBJ databases">
        <title>The draft genome sequence of Maribacter arenosus CAU 1321.</title>
        <authorList>
            <person name="Mu L."/>
        </authorList>
    </citation>
    <scope>NUCLEOTIDE SEQUENCE [LARGE SCALE GENOMIC DNA]</scope>
    <source>
        <strain evidence="4 5">CAU 1321</strain>
    </source>
</reference>
<keyword evidence="1 4" id="KW-0328">Glycosyltransferase</keyword>
<feature type="domain" description="Phosphoribosyltransferase" evidence="3">
    <location>
        <begin position="12"/>
        <end position="164"/>
    </location>
</feature>
<dbReference type="InterPro" id="IPR029057">
    <property type="entry name" value="PRTase-like"/>
</dbReference>
<dbReference type="InterPro" id="IPR000836">
    <property type="entry name" value="PRTase_dom"/>
</dbReference>
<protein>
    <submittedName>
        <fullName evidence="4">Phosphoribosyltransferase</fullName>
    </submittedName>
</protein>
<dbReference type="PANTHER" id="PTHR43363">
    <property type="entry name" value="HYPOXANTHINE PHOSPHORIBOSYLTRANSFERASE"/>
    <property type="match status" value="1"/>
</dbReference>
<dbReference type="Gene3D" id="3.40.50.2020">
    <property type="match status" value="1"/>
</dbReference>
<dbReference type="RefSeq" id="WP_188313317.1">
    <property type="nucleotide sequence ID" value="NZ_JABTCG010000002.1"/>
</dbReference>
<sequence length="213" mass="23538">MFENRTDAATQLADKLSSIKSEELVVLAIPRGGLPIGSVLAKTLGAPLDVVLTKKLGHPYQKEYAIGAVSLDGLILSDAIGIPKEYIEEETARIREVLKQRHRQYYKNRSPENLRDKTIIVVDDGVATGNTLLVTIGLVKKQEPKKIIVAIPVAPPSAIKLLESTPNIDEVVCLQVPHNFHAVGQFYEEFRQVSDQEAIRILEEANAQRKPTL</sequence>
<dbReference type="SUPFAM" id="SSF53271">
    <property type="entry name" value="PRTase-like"/>
    <property type="match status" value="1"/>
</dbReference>
<dbReference type="PANTHER" id="PTHR43363:SF1">
    <property type="entry name" value="HYPOXANTHINE-GUANINE PHOSPHORIBOSYLTRANSFERASE"/>
    <property type="match status" value="1"/>
</dbReference>
<name>A0ABR7V974_9FLAO</name>
<evidence type="ECO:0000256" key="2">
    <source>
        <dbReference type="ARBA" id="ARBA00022679"/>
    </source>
</evidence>
<keyword evidence="2" id="KW-0808">Transferase</keyword>
<accession>A0ABR7V974</accession>
<evidence type="ECO:0000313" key="5">
    <source>
        <dbReference type="Proteomes" id="UP000598350"/>
    </source>
</evidence>
<comment type="caution">
    <text evidence="4">The sequence shown here is derived from an EMBL/GenBank/DDBJ whole genome shotgun (WGS) entry which is preliminary data.</text>
</comment>
<dbReference type="Proteomes" id="UP000598350">
    <property type="component" value="Unassembled WGS sequence"/>
</dbReference>
<organism evidence="4 5">
    <name type="scientific">Maribacter arenosus</name>
    <dbReference type="NCBI Taxonomy" id="1854708"/>
    <lineage>
        <taxon>Bacteria</taxon>
        <taxon>Pseudomonadati</taxon>
        <taxon>Bacteroidota</taxon>
        <taxon>Flavobacteriia</taxon>
        <taxon>Flavobacteriales</taxon>
        <taxon>Flavobacteriaceae</taxon>
        <taxon>Maribacter</taxon>
    </lineage>
</organism>
<evidence type="ECO:0000256" key="1">
    <source>
        <dbReference type="ARBA" id="ARBA00022676"/>
    </source>
</evidence>
<evidence type="ECO:0000313" key="4">
    <source>
        <dbReference type="EMBL" id="MBD0850177.1"/>
    </source>
</evidence>
<dbReference type="Pfam" id="PF00156">
    <property type="entry name" value="Pribosyltran"/>
    <property type="match status" value="1"/>
</dbReference>
<dbReference type="GO" id="GO:0016757">
    <property type="term" value="F:glycosyltransferase activity"/>
    <property type="evidence" value="ECO:0007669"/>
    <property type="project" value="UniProtKB-KW"/>
</dbReference>
<dbReference type="EMBL" id="JABTCG010000002">
    <property type="protein sequence ID" value="MBD0850177.1"/>
    <property type="molecule type" value="Genomic_DNA"/>
</dbReference>